<dbReference type="SUPFAM" id="SSF54862">
    <property type="entry name" value="4Fe-4S ferredoxins"/>
    <property type="match status" value="1"/>
</dbReference>
<dbReference type="InterPro" id="IPR017900">
    <property type="entry name" value="4Fe4S_Fe_S_CS"/>
</dbReference>
<keyword evidence="2" id="KW-0408">Iron</keyword>
<keyword evidence="1" id="KW-0479">Metal-binding</keyword>
<evidence type="ECO:0000259" key="4">
    <source>
        <dbReference type="PROSITE" id="PS51379"/>
    </source>
</evidence>
<dbReference type="PROSITE" id="PS51379">
    <property type="entry name" value="4FE4S_FER_2"/>
    <property type="match status" value="2"/>
</dbReference>
<evidence type="ECO:0000313" key="5">
    <source>
        <dbReference type="EMBL" id="CEI74214.1"/>
    </source>
</evidence>
<reference evidence="5 6" key="1">
    <citation type="submission" date="2014-09" db="EMBL/GenBank/DDBJ databases">
        <authorList>
            <person name="Hornung B.V."/>
        </authorList>
    </citation>
    <scope>NUCLEOTIDE SEQUENCE [LARGE SCALE GENOMIC DNA]</scope>
    <source>
        <strain evidence="5 6">FRIFI</strain>
    </source>
</reference>
<dbReference type="RefSeq" id="WP_092921884.1">
    <property type="nucleotide sequence ID" value="NZ_FJTZ01000010.1"/>
</dbReference>
<dbReference type="EMBL" id="LN650648">
    <property type="protein sequence ID" value="CEI74214.1"/>
    <property type="molecule type" value="Genomic_DNA"/>
</dbReference>
<feature type="domain" description="4Fe-4S ferredoxin-type" evidence="4">
    <location>
        <begin position="4"/>
        <end position="33"/>
    </location>
</feature>
<dbReference type="InterPro" id="IPR017896">
    <property type="entry name" value="4Fe4S_Fe-S-bd"/>
</dbReference>
<accession>A0A2P2BYI6</accession>
<name>A0A2P2BYI6_9FIRM</name>
<keyword evidence="6" id="KW-1185">Reference proteome</keyword>
<dbReference type="AlphaFoldDB" id="A0A2P2BYI6"/>
<evidence type="ECO:0000256" key="1">
    <source>
        <dbReference type="ARBA" id="ARBA00022723"/>
    </source>
</evidence>
<evidence type="ECO:0000256" key="3">
    <source>
        <dbReference type="ARBA" id="ARBA00023014"/>
    </source>
</evidence>
<dbReference type="PANTHER" id="PTHR43122">
    <property type="entry name" value="FERREDOXIN SUBUNIT OF PYRUVATE:FLAVODOXIN OXIDOREDUCTASE-RELATED"/>
    <property type="match status" value="1"/>
</dbReference>
<evidence type="ECO:0000313" key="6">
    <source>
        <dbReference type="Proteomes" id="UP000245695"/>
    </source>
</evidence>
<evidence type="ECO:0000256" key="2">
    <source>
        <dbReference type="ARBA" id="ARBA00023004"/>
    </source>
</evidence>
<proteinExistence type="predicted"/>
<sequence>MAKGTVTFNQDLCKGCALCVAACPKQIVVIDNNKINKKGYNPATVVEMDKCIGCSNCATMCPDAVITVERD</sequence>
<organism evidence="5 6">
    <name type="scientific">Romboutsia hominis</name>
    <dbReference type="NCBI Taxonomy" id="1507512"/>
    <lineage>
        <taxon>Bacteria</taxon>
        <taxon>Bacillati</taxon>
        <taxon>Bacillota</taxon>
        <taxon>Clostridia</taxon>
        <taxon>Peptostreptococcales</taxon>
        <taxon>Peptostreptococcaceae</taxon>
        <taxon>Romboutsia</taxon>
    </lineage>
</organism>
<dbReference type="KEGG" id="rhom:FRIFI_2697"/>
<dbReference type="PANTHER" id="PTHR43122:SF1">
    <property type="entry name" value="IRON-SULFUR-BINDING PROTEIN"/>
    <property type="match status" value="1"/>
</dbReference>
<keyword evidence="3" id="KW-0411">Iron-sulfur</keyword>
<dbReference type="GO" id="GO:0051536">
    <property type="term" value="F:iron-sulfur cluster binding"/>
    <property type="evidence" value="ECO:0007669"/>
    <property type="project" value="UniProtKB-KW"/>
</dbReference>
<gene>
    <name evidence="5" type="ORF">FRIFI_2697</name>
</gene>
<dbReference type="GO" id="GO:0046872">
    <property type="term" value="F:metal ion binding"/>
    <property type="evidence" value="ECO:0007669"/>
    <property type="project" value="UniProtKB-KW"/>
</dbReference>
<feature type="domain" description="4Fe-4S ferredoxin-type" evidence="4">
    <location>
        <begin position="42"/>
        <end position="71"/>
    </location>
</feature>
<dbReference type="Pfam" id="PF12838">
    <property type="entry name" value="Fer4_7"/>
    <property type="match status" value="1"/>
</dbReference>
<dbReference type="Proteomes" id="UP000245695">
    <property type="component" value="Chromosome 1"/>
</dbReference>
<dbReference type="PROSITE" id="PS00198">
    <property type="entry name" value="4FE4S_FER_1"/>
    <property type="match status" value="2"/>
</dbReference>
<protein>
    <submittedName>
        <fullName evidence="5">4Fe-4S ferredoxin-type iron-sulfur binding domain profile</fullName>
    </submittedName>
</protein>
<dbReference type="Gene3D" id="3.30.70.20">
    <property type="match status" value="2"/>
</dbReference>